<dbReference type="EMBL" id="JANAVB010034817">
    <property type="protein sequence ID" value="KAJ6806196.1"/>
    <property type="molecule type" value="Genomic_DNA"/>
</dbReference>
<keyword evidence="2" id="KW-1185">Reference proteome</keyword>
<dbReference type="Proteomes" id="UP001140949">
    <property type="component" value="Unassembled WGS sequence"/>
</dbReference>
<accession>A0AAX6EQ49</accession>
<evidence type="ECO:0000313" key="1">
    <source>
        <dbReference type="EMBL" id="KAJ6806196.1"/>
    </source>
</evidence>
<gene>
    <name evidence="1" type="ORF">M6B38_176055</name>
</gene>
<name>A0AAX6EQ49_IRIPA</name>
<comment type="caution">
    <text evidence="1">The sequence shown here is derived from an EMBL/GenBank/DDBJ whole genome shotgun (WGS) entry which is preliminary data.</text>
</comment>
<proteinExistence type="predicted"/>
<protein>
    <submittedName>
        <fullName evidence="1">Uncharacterized protein</fullName>
    </submittedName>
</protein>
<reference evidence="1" key="1">
    <citation type="journal article" date="2023" name="GigaByte">
        <title>Genome assembly of the bearded iris, Iris pallida Lam.</title>
        <authorList>
            <person name="Bruccoleri R.E."/>
            <person name="Oakeley E.J."/>
            <person name="Faust A.M.E."/>
            <person name="Altorfer M."/>
            <person name="Dessus-Babus S."/>
            <person name="Burckhardt D."/>
            <person name="Oertli M."/>
            <person name="Naumann U."/>
            <person name="Petersen F."/>
            <person name="Wong J."/>
        </authorList>
    </citation>
    <scope>NUCLEOTIDE SEQUENCE</scope>
    <source>
        <strain evidence="1">GSM-AAB239-AS_SAM_17_03QT</strain>
    </source>
</reference>
<organism evidence="1 2">
    <name type="scientific">Iris pallida</name>
    <name type="common">Sweet iris</name>
    <dbReference type="NCBI Taxonomy" id="29817"/>
    <lineage>
        <taxon>Eukaryota</taxon>
        <taxon>Viridiplantae</taxon>
        <taxon>Streptophyta</taxon>
        <taxon>Embryophyta</taxon>
        <taxon>Tracheophyta</taxon>
        <taxon>Spermatophyta</taxon>
        <taxon>Magnoliopsida</taxon>
        <taxon>Liliopsida</taxon>
        <taxon>Asparagales</taxon>
        <taxon>Iridaceae</taxon>
        <taxon>Iridoideae</taxon>
        <taxon>Irideae</taxon>
        <taxon>Iris</taxon>
    </lineage>
</organism>
<sequence length="48" mass="5705">MCSIHHLDTAKLEKVFAGRKGYSIKEIDEMRERAKFIIMDIINEDNMY</sequence>
<dbReference type="AlphaFoldDB" id="A0AAX6EQ49"/>
<reference evidence="1" key="2">
    <citation type="submission" date="2023-04" db="EMBL/GenBank/DDBJ databases">
        <authorList>
            <person name="Bruccoleri R.E."/>
            <person name="Oakeley E.J."/>
            <person name="Faust A.-M."/>
            <person name="Dessus-Babus S."/>
            <person name="Altorfer M."/>
            <person name="Burckhardt D."/>
            <person name="Oertli M."/>
            <person name="Naumann U."/>
            <person name="Petersen F."/>
            <person name="Wong J."/>
        </authorList>
    </citation>
    <scope>NUCLEOTIDE SEQUENCE</scope>
    <source>
        <strain evidence="1">GSM-AAB239-AS_SAM_17_03QT</strain>
        <tissue evidence="1">Leaf</tissue>
    </source>
</reference>
<evidence type="ECO:0000313" key="2">
    <source>
        <dbReference type="Proteomes" id="UP001140949"/>
    </source>
</evidence>